<dbReference type="EMBL" id="LAVV01000213">
    <property type="protein sequence ID" value="KNZ64532.1"/>
    <property type="molecule type" value="Genomic_DNA"/>
</dbReference>
<dbReference type="AlphaFoldDB" id="A0A0L6VV95"/>
<proteinExistence type="predicted"/>
<evidence type="ECO:0000313" key="1">
    <source>
        <dbReference type="EMBL" id="KNZ64532.1"/>
    </source>
</evidence>
<comment type="caution">
    <text evidence="1">The sequence shown here is derived from an EMBL/GenBank/DDBJ whole genome shotgun (WGS) entry which is preliminary data.</text>
</comment>
<feature type="non-terminal residue" evidence="1">
    <location>
        <position position="1"/>
    </location>
</feature>
<reference evidence="1 2" key="1">
    <citation type="submission" date="2015-08" db="EMBL/GenBank/DDBJ databases">
        <title>Next Generation Sequencing and Analysis of the Genome of Puccinia sorghi L Schw, the Causal Agent of Maize Common Rust.</title>
        <authorList>
            <person name="Rochi L."/>
            <person name="Burguener G."/>
            <person name="Darino M."/>
            <person name="Turjanski A."/>
            <person name="Kreff E."/>
            <person name="Dieguez M.J."/>
            <person name="Sacco F."/>
        </authorList>
    </citation>
    <scope>NUCLEOTIDE SEQUENCE [LARGE SCALE GENOMIC DNA]</scope>
    <source>
        <strain evidence="1 2">RO10H11247</strain>
    </source>
</reference>
<evidence type="ECO:0000313" key="2">
    <source>
        <dbReference type="Proteomes" id="UP000037035"/>
    </source>
</evidence>
<keyword evidence="2" id="KW-1185">Reference proteome</keyword>
<organism evidence="1 2">
    <name type="scientific">Puccinia sorghi</name>
    <dbReference type="NCBI Taxonomy" id="27349"/>
    <lineage>
        <taxon>Eukaryota</taxon>
        <taxon>Fungi</taxon>
        <taxon>Dikarya</taxon>
        <taxon>Basidiomycota</taxon>
        <taxon>Pucciniomycotina</taxon>
        <taxon>Pucciniomycetes</taxon>
        <taxon>Pucciniales</taxon>
        <taxon>Pucciniaceae</taxon>
        <taxon>Puccinia</taxon>
    </lineage>
</organism>
<name>A0A0L6VV95_9BASI</name>
<gene>
    <name evidence="1" type="ORF">VP01_10192g1</name>
</gene>
<dbReference type="VEuPathDB" id="FungiDB:VP01_10192g1"/>
<protein>
    <submittedName>
        <fullName evidence="1">Uncharacterized protein</fullName>
    </submittedName>
</protein>
<sequence>AYNLIQIAEGQEWLTAMRTRCRRHFSVFFFESPPSRSFQISKKWHSYLLSLSETFEVLTDHNALKYFMSS</sequence>
<dbReference type="Proteomes" id="UP000037035">
    <property type="component" value="Unassembled WGS sequence"/>
</dbReference>
<accession>A0A0L6VV95</accession>